<comment type="cofactor">
    <cofactor evidence="2">
        <name>Mn(2+)</name>
        <dbReference type="ChEBI" id="CHEBI:29035"/>
    </cofactor>
</comment>
<evidence type="ECO:0000256" key="1">
    <source>
        <dbReference type="ARBA" id="ARBA00000085"/>
    </source>
</evidence>
<dbReference type="PANTHER" id="PTHR44936">
    <property type="entry name" value="SENSOR PROTEIN CREC"/>
    <property type="match status" value="1"/>
</dbReference>
<evidence type="ECO:0000256" key="16">
    <source>
        <dbReference type="ARBA" id="ARBA00023016"/>
    </source>
</evidence>
<keyword evidence="21" id="KW-1133">Transmembrane helix</keyword>
<keyword evidence="11" id="KW-0378">Hydrolase</keyword>
<keyword evidence="10" id="KW-0418">Kinase</keyword>
<dbReference type="InterPro" id="IPR036097">
    <property type="entry name" value="HisK_dim/P_sf"/>
</dbReference>
<name>A0A6J6IEA0_9ZZZZ</name>
<dbReference type="FunFam" id="1.10.287.130:FF:000001">
    <property type="entry name" value="Two-component sensor histidine kinase"/>
    <property type="match status" value="1"/>
</dbReference>
<evidence type="ECO:0000256" key="13">
    <source>
        <dbReference type="ARBA" id="ARBA00022842"/>
    </source>
</evidence>
<evidence type="ECO:0000256" key="9">
    <source>
        <dbReference type="ARBA" id="ARBA00022741"/>
    </source>
</evidence>
<dbReference type="Gene3D" id="6.10.340.10">
    <property type="match status" value="1"/>
</dbReference>
<dbReference type="Gene3D" id="3.30.565.10">
    <property type="entry name" value="Histidine kinase-like ATPase, C-terminal domain"/>
    <property type="match status" value="1"/>
</dbReference>
<dbReference type="SUPFAM" id="SSF47384">
    <property type="entry name" value="Homodimeric domain of signal transducing histidine kinase"/>
    <property type="match status" value="1"/>
</dbReference>
<dbReference type="InterPro" id="IPR005467">
    <property type="entry name" value="His_kinase_dom"/>
</dbReference>
<comment type="subcellular location">
    <subcellularLocation>
        <location evidence="4">Cell membrane</location>
        <topology evidence="4">Multi-pass membrane protein</topology>
    </subcellularLocation>
</comment>
<dbReference type="CDD" id="cd00075">
    <property type="entry name" value="HATPase"/>
    <property type="match status" value="1"/>
</dbReference>
<dbReference type="PRINTS" id="PR00344">
    <property type="entry name" value="BCTRLSENSOR"/>
</dbReference>
<evidence type="ECO:0000256" key="8">
    <source>
        <dbReference type="ARBA" id="ARBA00022679"/>
    </source>
</evidence>
<comment type="catalytic activity">
    <reaction evidence="1">
        <text>ATP + protein L-histidine = ADP + protein N-phospho-L-histidine.</text>
        <dbReference type="EC" id="2.7.13.3"/>
    </reaction>
</comment>
<evidence type="ECO:0000256" key="18">
    <source>
        <dbReference type="ARBA" id="ARBA00023211"/>
    </source>
</evidence>
<dbReference type="InterPro" id="IPR003660">
    <property type="entry name" value="HAMP_dom"/>
</dbReference>
<keyword evidence="14" id="KW-0904">Protein phosphatase</keyword>
<keyword evidence="6" id="KW-1003">Cell membrane</keyword>
<sequence>MRRSLATQVALVTTLVAFVSVVVVGVIALPLARQNAERQAFQSLARQADVVADAAERSAAVGRPIDQPRIRRLLESQGISLAVLPAGDAGGGLLAPDELTTLQSGGQVSVTREFRGQKYLVQARRVAGNQVVVLAQPLGQGRGAVGGNELIQRLFIGLLIGLAIGAGAGILLAARLAAAIKRSSKAAQRLATGARDIRLDVDGAQEVAELAQALNQLATALDVSEGRQREFLLSISHELRTPLTAVKGYAEALSDGVVSGDDVAQVGTTMLGESLRLERLVSDLLDLARFGAQDFPLEMVDVDVKELVLDAGLVWSDRSAPMGVSYTVEVPEGPVAMHTDPMRLRQIIDNLSENALRMTPSGAPIVLALSQDLSGMRIEVRDGGPGLTEQDWEVAFEPAVLFSRYRGVRQVGSGVGLALVSKLASRLGATPAAGSAPEGGACFSVTFTQTPSQR</sequence>
<proteinExistence type="predicted"/>
<dbReference type="InterPro" id="IPR003661">
    <property type="entry name" value="HisK_dim/P_dom"/>
</dbReference>
<dbReference type="SMART" id="SM00388">
    <property type="entry name" value="HisKA"/>
    <property type="match status" value="1"/>
</dbReference>
<evidence type="ECO:0000256" key="2">
    <source>
        <dbReference type="ARBA" id="ARBA00001936"/>
    </source>
</evidence>
<dbReference type="PANTHER" id="PTHR44936:SF9">
    <property type="entry name" value="SENSOR PROTEIN CREC"/>
    <property type="match status" value="1"/>
</dbReference>
<dbReference type="SMART" id="SM00387">
    <property type="entry name" value="HATPase_c"/>
    <property type="match status" value="1"/>
</dbReference>
<dbReference type="Pfam" id="PF00672">
    <property type="entry name" value="HAMP"/>
    <property type="match status" value="1"/>
</dbReference>
<dbReference type="GO" id="GO:0004721">
    <property type="term" value="F:phosphoprotein phosphatase activity"/>
    <property type="evidence" value="ECO:0007669"/>
    <property type="project" value="UniProtKB-KW"/>
</dbReference>
<evidence type="ECO:0000256" key="10">
    <source>
        <dbReference type="ARBA" id="ARBA00022777"/>
    </source>
</evidence>
<dbReference type="CDD" id="cd00082">
    <property type="entry name" value="HisKA"/>
    <property type="match status" value="1"/>
</dbReference>
<keyword evidence="15" id="KW-0902">Two-component regulatory system</keyword>
<evidence type="ECO:0000313" key="24">
    <source>
        <dbReference type="EMBL" id="CAB4619588.1"/>
    </source>
</evidence>
<keyword evidence="17" id="KW-0843">Virulence</keyword>
<evidence type="ECO:0000256" key="19">
    <source>
        <dbReference type="ARBA" id="ARBA00040454"/>
    </source>
</evidence>
<organism evidence="24">
    <name type="scientific">freshwater metagenome</name>
    <dbReference type="NCBI Taxonomy" id="449393"/>
    <lineage>
        <taxon>unclassified sequences</taxon>
        <taxon>metagenomes</taxon>
        <taxon>ecological metagenomes</taxon>
    </lineage>
</organism>
<evidence type="ECO:0000256" key="15">
    <source>
        <dbReference type="ARBA" id="ARBA00023012"/>
    </source>
</evidence>
<dbReference type="InterPro" id="IPR036890">
    <property type="entry name" value="HATPase_C_sf"/>
</dbReference>
<dbReference type="CDD" id="cd06225">
    <property type="entry name" value="HAMP"/>
    <property type="match status" value="1"/>
</dbReference>
<evidence type="ECO:0000259" key="22">
    <source>
        <dbReference type="PROSITE" id="PS50109"/>
    </source>
</evidence>
<keyword evidence="21" id="KW-0812">Transmembrane</keyword>
<dbReference type="GO" id="GO:0005524">
    <property type="term" value="F:ATP binding"/>
    <property type="evidence" value="ECO:0007669"/>
    <property type="project" value="UniProtKB-KW"/>
</dbReference>
<evidence type="ECO:0000256" key="14">
    <source>
        <dbReference type="ARBA" id="ARBA00022912"/>
    </source>
</evidence>
<evidence type="ECO:0000256" key="7">
    <source>
        <dbReference type="ARBA" id="ARBA00022553"/>
    </source>
</evidence>
<dbReference type="SUPFAM" id="SSF55874">
    <property type="entry name" value="ATPase domain of HSP90 chaperone/DNA topoisomerase II/histidine kinase"/>
    <property type="match status" value="1"/>
</dbReference>
<feature type="domain" description="Histidine kinase" evidence="22">
    <location>
        <begin position="234"/>
        <end position="451"/>
    </location>
</feature>
<dbReference type="AlphaFoldDB" id="A0A6J6IEA0"/>
<evidence type="ECO:0000256" key="20">
    <source>
        <dbReference type="ARBA" id="ARBA00041776"/>
    </source>
</evidence>
<gene>
    <name evidence="24" type="ORF">UFOPK1939_00470</name>
</gene>
<keyword evidence="9" id="KW-0547">Nucleotide-binding</keyword>
<protein>
    <recommendedName>
        <fullName evidence="19">Signal transduction histidine-protein kinase/phosphatase MprB</fullName>
        <ecNumber evidence="5">2.7.13.3</ecNumber>
    </recommendedName>
    <alternativeName>
        <fullName evidence="20">Mycobacterial persistence regulator B</fullName>
    </alternativeName>
</protein>
<evidence type="ECO:0000256" key="6">
    <source>
        <dbReference type="ARBA" id="ARBA00022475"/>
    </source>
</evidence>
<reference evidence="24" key="1">
    <citation type="submission" date="2020-05" db="EMBL/GenBank/DDBJ databases">
        <authorList>
            <person name="Chiriac C."/>
            <person name="Salcher M."/>
            <person name="Ghai R."/>
            <person name="Kavagutti S V."/>
        </authorList>
    </citation>
    <scope>NUCLEOTIDE SEQUENCE</scope>
</reference>
<dbReference type="InterPro" id="IPR050980">
    <property type="entry name" value="2C_sensor_his_kinase"/>
</dbReference>
<evidence type="ECO:0000256" key="17">
    <source>
        <dbReference type="ARBA" id="ARBA00023026"/>
    </source>
</evidence>
<evidence type="ECO:0000256" key="3">
    <source>
        <dbReference type="ARBA" id="ARBA00001946"/>
    </source>
</evidence>
<dbReference type="Pfam" id="PF00512">
    <property type="entry name" value="HisKA"/>
    <property type="match status" value="1"/>
</dbReference>
<evidence type="ECO:0000256" key="5">
    <source>
        <dbReference type="ARBA" id="ARBA00012438"/>
    </source>
</evidence>
<dbReference type="SMART" id="SM00304">
    <property type="entry name" value="HAMP"/>
    <property type="match status" value="1"/>
</dbReference>
<evidence type="ECO:0000256" key="11">
    <source>
        <dbReference type="ARBA" id="ARBA00022801"/>
    </source>
</evidence>
<keyword evidence="18" id="KW-0464">Manganese</keyword>
<keyword evidence="16" id="KW-0346">Stress response</keyword>
<evidence type="ECO:0000256" key="4">
    <source>
        <dbReference type="ARBA" id="ARBA00004651"/>
    </source>
</evidence>
<evidence type="ECO:0000256" key="21">
    <source>
        <dbReference type="SAM" id="Phobius"/>
    </source>
</evidence>
<dbReference type="PROSITE" id="PS50885">
    <property type="entry name" value="HAMP"/>
    <property type="match status" value="1"/>
</dbReference>
<feature type="domain" description="HAMP" evidence="23">
    <location>
        <begin position="174"/>
        <end position="226"/>
    </location>
</feature>
<dbReference type="GO" id="GO:0000155">
    <property type="term" value="F:phosphorelay sensor kinase activity"/>
    <property type="evidence" value="ECO:0007669"/>
    <property type="project" value="InterPro"/>
</dbReference>
<dbReference type="PROSITE" id="PS50109">
    <property type="entry name" value="HIS_KIN"/>
    <property type="match status" value="1"/>
</dbReference>
<keyword evidence="12" id="KW-0067">ATP-binding</keyword>
<dbReference type="EMBL" id="CAEZVF010000050">
    <property type="protein sequence ID" value="CAB4619588.1"/>
    <property type="molecule type" value="Genomic_DNA"/>
</dbReference>
<dbReference type="EC" id="2.7.13.3" evidence="5"/>
<accession>A0A6J6IEA0</accession>
<evidence type="ECO:0000256" key="12">
    <source>
        <dbReference type="ARBA" id="ARBA00022840"/>
    </source>
</evidence>
<keyword evidence="13" id="KW-0460">Magnesium</keyword>
<evidence type="ECO:0000259" key="23">
    <source>
        <dbReference type="PROSITE" id="PS50885"/>
    </source>
</evidence>
<dbReference type="Gene3D" id="1.10.287.130">
    <property type="match status" value="1"/>
</dbReference>
<keyword evidence="7" id="KW-0597">Phosphoprotein</keyword>
<dbReference type="InterPro" id="IPR004358">
    <property type="entry name" value="Sig_transdc_His_kin-like_C"/>
</dbReference>
<comment type="cofactor">
    <cofactor evidence="3">
        <name>Mg(2+)</name>
        <dbReference type="ChEBI" id="CHEBI:18420"/>
    </cofactor>
</comment>
<keyword evidence="8" id="KW-0808">Transferase</keyword>
<dbReference type="GO" id="GO:0005886">
    <property type="term" value="C:plasma membrane"/>
    <property type="evidence" value="ECO:0007669"/>
    <property type="project" value="UniProtKB-SubCell"/>
</dbReference>
<keyword evidence="21" id="KW-0472">Membrane</keyword>
<dbReference type="InterPro" id="IPR003594">
    <property type="entry name" value="HATPase_dom"/>
</dbReference>
<feature type="transmembrane region" description="Helical" evidence="21">
    <location>
        <begin position="154"/>
        <end position="178"/>
    </location>
</feature>
<dbReference type="Pfam" id="PF02518">
    <property type="entry name" value="HATPase_c"/>
    <property type="match status" value="1"/>
</dbReference>